<gene>
    <name evidence="2" type="ORF">SAMN04488570_3466</name>
</gene>
<sequence length="245" mass="26420">MTEPSRDDTPDETPGAADEVDSVAFEDPAYRAAVVDLLGVITYGEISAFERLADDAKLAPRLADKLALRQMATVQFGHVQPLMDRIATLGADPIEAMAPFTTPFDVFHAATAPNDWLEGLVKAYVGDGLAADFYVEIAMFLDAGTRQLVIDSLAHAGQADFVVDRVRRAIEDDHRVGGRLALWGRRLMGEALSQAQRVAAERDSLAALLAGGVDRPGMDLAALARMFSRLTENHAKRMAELGLAS</sequence>
<dbReference type="STRING" id="642780.SAMN04488570_3466"/>
<dbReference type="Pfam" id="PF13794">
    <property type="entry name" value="MiaE_2"/>
    <property type="match status" value="1"/>
</dbReference>
<feature type="domain" description="Ferritin-like" evidence="1">
    <location>
        <begin position="29"/>
        <end position="212"/>
    </location>
</feature>
<dbReference type="OrthoDB" id="3728083at2"/>
<reference evidence="3" key="1">
    <citation type="submission" date="2016-10" db="EMBL/GenBank/DDBJ databases">
        <authorList>
            <person name="Varghese N."/>
            <person name="Submissions S."/>
        </authorList>
    </citation>
    <scope>NUCLEOTIDE SEQUENCE [LARGE SCALE GENOMIC DNA]</scope>
    <source>
        <strain evidence="3">DSM 22127</strain>
    </source>
</reference>
<proteinExistence type="predicted"/>
<dbReference type="InterPro" id="IPR012347">
    <property type="entry name" value="Ferritin-like"/>
</dbReference>
<evidence type="ECO:0000313" key="3">
    <source>
        <dbReference type="Proteomes" id="UP000198859"/>
    </source>
</evidence>
<dbReference type="Gene3D" id="1.20.1260.10">
    <property type="match status" value="1"/>
</dbReference>
<dbReference type="RefSeq" id="WP_091732279.1">
    <property type="nucleotide sequence ID" value="NZ_LT629757.1"/>
</dbReference>
<protein>
    <submittedName>
        <fullName evidence="2">tRNA-(MS[2]IO[6]A)-hydroxylase (MiaE)-like</fullName>
    </submittedName>
</protein>
<accession>A0A1H1XGC9</accession>
<keyword evidence="3" id="KW-1185">Reference proteome</keyword>
<organism evidence="2 3">
    <name type="scientific">Nocardioides scoriae</name>
    <dbReference type="NCBI Taxonomy" id="642780"/>
    <lineage>
        <taxon>Bacteria</taxon>
        <taxon>Bacillati</taxon>
        <taxon>Actinomycetota</taxon>
        <taxon>Actinomycetes</taxon>
        <taxon>Propionibacteriales</taxon>
        <taxon>Nocardioidaceae</taxon>
        <taxon>Nocardioides</taxon>
    </lineage>
</organism>
<dbReference type="InterPro" id="IPR009078">
    <property type="entry name" value="Ferritin-like_SF"/>
</dbReference>
<name>A0A1H1XGC9_9ACTN</name>
<dbReference type="EMBL" id="LT629757">
    <property type="protein sequence ID" value="SDT07819.1"/>
    <property type="molecule type" value="Genomic_DNA"/>
</dbReference>
<dbReference type="Proteomes" id="UP000198859">
    <property type="component" value="Chromosome I"/>
</dbReference>
<dbReference type="InterPro" id="IPR059125">
    <property type="entry name" value="Ferritin_actino"/>
</dbReference>
<evidence type="ECO:0000313" key="2">
    <source>
        <dbReference type="EMBL" id="SDT07819.1"/>
    </source>
</evidence>
<dbReference type="SUPFAM" id="SSF47240">
    <property type="entry name" value="Ferritin-like"/>
    <property type="match status" value="1"/>
</dbReference>
<dbReference type="CDD" id="cd00657">
    <property type="entry name" value="Ferritin_like"/>
    <property type="match status" value="1"/>
</dbReference>
<dbReference type="AlphaFoldDB" id="A0A1H1XGC9"/>
<evidence type="ECO:0000259" key="1">
    <source>
        <dbReference type="Pfam" id="PF13794"/>
    </source>
</evidence>